<evidence type="ECO:0000256" key="3">
    <source>
        <dbReference type="ARBA" id="ARBA00022605"/>
    </source>
</evidence>
<dbReference type="SUPFAM" id="SSF54506">
    <property type="entry name" value="Diaminopimelate epimerase-like"/>
    <property type="match status" value="2"/>
</dbReference>
<dbReference type="AlphaFoldDB" id="A0A0Q9YQ85"/>
<dbReference type="GO" id="GO:0005829">
    <property type="term" value="C:cytosol"/>
    <property type="evidence" value="ECO:0007669"/>
    <property type="project" value="TreeGrafter"/>
</dbReference>
<organism evidence="8">
    <name type="scientific">Candidatus Berkiella aquae</name>
    <dbReference type="NCBI Taxonomy" id="295108"/>
    <lineage>
        <taxon>Bacteria</taxon>
        <taxon>Pseudomonadati</taxon>
        <taxon>Pseudomonadota</taxon>
        <taxon>Gammaproteobacteria</taxon>
        <taxon>Candidatus Berkiellales</taxon>
        <taxon>Candidatus Berkiellaceae</taxon>
        <taxon>Candidatus Berkiella</taxon>
    </lineage>
</organism>
<keyword evidence="4 6" id="KW-0457">Lysine biosynthesis</keyword>
<reference evidence="8" key="1">
    <citation type="submission" date="2015-09" db="EMBL/GenBank/DDBJ databases">
        <title>Draft Genome Sequences of Two Novel Amoeba-resistant Intranuclear Bacteria, Candidatus Berkiella cookevillensis and Candidatus Berkiella aquae.</title>
        <authorList>
            <person name="Mehari Y.T."/>
            <person name="Arivett B.A."/>
            <person name="Farone A.L."/>
            <person name="Gunderson J.H."/>
            <person name="Farone M.B."/>
        </authorList>
    </citation>
    <scope>NUCLEOTIDE SEQUENCE [LARGE SCALE GENOMIC DNA]</scope>
    <source>
        <strain evidence="8">HT99</strain>
    </source>
</reference>
<dbReference type="Gene3D" id="3.10.310.10">
    <property type="entry name" value="Diaminopimelate Epimerase, Chain A, domain 1"/>
    <property type="match status" value="2"/>
</dbReference>
<keyword evidence="5 6" id="KW-0413">Isomerase</keyword>
<comment type="similarity">
    <text evidence="1 6">Belongs to the diaminopimelate epimerase family.</text>
</comment>
<evidence type="ECO:0000256" key="6">
    <source>
        <dbReference type="HAMAP-Rule" id="MF_00197"/>
    </source>
</evidence>
<feature type="binding site" evidence="6">
    <location>
        <position position="199"/>
    </location>
    <ligand>
        <name>substrate</name>
    </ligand>
</feature>
<evidence type="ECO:0000256" key="4">
    <source>
        <dbReference type="ARBA" id="ARBA00023154"/>
    </source>
</evidence>
<dbReference type="FunFam" id="3.10.310.10:FF:000001">
    <property type="entry name" value="Diaminopimelate epimerase"/>
    <property type="match status" value="1"/>
</dbReference>
<gene>
    <name evidence="6 8" type="primary">dapF</name>
    <name evidence="8" type="ORF">HT99x_00506</name>
</gene>
<dbReference type="PATRIC" id="fig|1590043.3.peg.509"/>
<dbReference type="EMBL" id="LKAJ01000002">
    <property type="protein sequence ID" value="KRG22089.1"/>
    <property type="molecule type" value="Genomic_DNA"/>
</dbReference>
<comment type="subcellular location">
    <subcellularLocation>
        <location evidence="6">Cytoplasm</location>
    </subcellularLocation>
</comment>
<evidence type="ECO:0000256" key="2">
    <source>
        <dbReference type="ARBA" id="ARBA00022490"/>
    </source>
</evidence>
<dbReference type="InterPro" id="IPR001653">
    <property type="entry name" value="DAP_epimerase_DapF"/>
</dbReference>
<evidence type="ECO:0000313" key="8">
    <source>
        <dbReference type="EMBL" id="KRG22089.1"/>
    </source>
</evidence>
<dbReference type="STRING" id="295108.HT99x_00506"/>
<keyword evidence="2 6" id="KW-0963">Cytoplasm</keyword>
<dbReference type="Pfam" id="PF01678">
    <property type="entry name" value="DAP_epimerase"/>
    <property type="match status" value="2"/>
</dbReference>
<feature type="site" description="Important for dimerization" evidence="6">
    <location>
        <position position="276"/>
    </location>
</feature>
<feature type="binding site" evidence="6">
    <location>
        <position position="68"/>
    </location>
    <ligand>
        <name>substrate</name>
    </ligand>
</feature>
<comment type="caution">
    <text evidence="8">The sequence shown here is derived from an EMBL/GenBank/DDBJ whole genome shotgun (WGS) entry which is preliminary data.</text>
</comment>
<keyword evidence="3 6" id="KW-0028">Amino-acid biosynthesis</keyword>
<dbReference type="RefSeq" id="WP_075065153.1">
    <property type="nucleotide sequence ID" value="NZ_LKAJ02000001.1"/>
</dbReference>
<dbReference type="GO" id="GO:0008837">
    <property type="term" value="F:diaminopimelate epimerase activity"/>
    <property type="evidence" value="ECO:0007669"/>
    <property type="project" value="UniProtKB-UniRule"/>
</dbReference>
<feature type="binding site" evidence="6">
    <location>
        <position position="48"/>
    </location>
    <ligand>
        <name>substrate</name>
    </ligand>
</feature>
<name>A0A0Q9YQ85_9GAMM</name>
<feature type="site" description="Could be important to modulate the pK values of the two catalytic cysteine residues" evidence="6">
    <location>
        <position position="168"/>
    </location>
</feature>
<dbReference type="HAMAP" id="MF_00197">
    <property type="entry name" value="DAP_epimerase"/>
    <property type="match status" value="1"/>
</dbReference>
<dbReference type="UniPathway" id="UPA00034">
    <property type="reaction ID" value="UER00025"/>
</dbReference>
<evidence type="ECO:0000256" key="1">
    <source>
        <dbReference type="ARBA" id="ARBA00010219"/>
    </source>
</evidence>
<dbReference type="NCBIfam" id="TIGR00652">
    <property type="entry name" value="DapF"/>
    <property type="match status" value="1"/>
</dbReference>
<comment type="subunit">
    <text evidence="6">Homodimer.</text>
</comment>
<dbReference type="OrthoDB" id="9805408at2"/>
<feature type="binding site" evidence="6">
    <location>
        <position position="166"/>
    </location>
    <ligand>
        <name>substrate</name>
    </ligand>
</feature>
<protein>
    <recommendedName>
        <fullName evidence="6 7">Diaminopimelate epimerase</fullName>
        <shortName evidence="6">DAP epimerase</shortName>
        <ecNumber evidence="6 7">5.1.1.7</ecNumber>
    </recommendedName>
    <alternativeName>
        <fullName evidence="6">PLP-independent amino acid racemase</fullName>
    </alternativeName>
</protein>
<sequence length="289" mass="31819">MGTLIRFTKMHGLGNDFVILDNISQGIKVDSSLIRKIADRHFGIGCDQVLMVEPPNSPELDFNYRIFNADGKEVSQCGNGARCFGRYVYEKGLTDKKHIQIGTYSGTMEIDVSDLTHIRVDMGIPQFSPKAVPLNHKYFHKLANTGRYRINLLGNEREVTILSIGNPHCIISVPATSEAAVNEVGKALQEHPAFPKGVNVSFIQVLARNHVKCRVYERGVGETLACGSAACACVIAGILQEELNSEVKVDMPGGSLTVSWRPEMPVYLSGPAKSVFQGEFYLSINEEIF</sequence>
<feature type="site" description="Could be important to modulate the pK values of the two catalytic cysteine residues" evidence="6">
    <location>
        <position position="217"/>
    </location>
</feature>
<comment type="pathway">
    <text evidence="6">Amino-acid biosynthesis; L-lysine biosynthesis via DAP pathway; DL-2,6-diaminopimelate from LL-2,6-diaminopimelate: step 1/1.</text>
</comment>
<proteinExistence type="inferred from homology"/>
<evidence type="ECO:0000256" key="7">
    <source>
        <dbReference type="NCBIfam" id="TIGR00652"/>
    </source>
</evidence>
<feature type="binding site" evidence="6">
    <location>
        <position position="15"/>
    </location>
    <ligand>
        <name>substrate</name>
    </ligand>
</feature>
<dbReference type="PANTHER" id="PTHR31689:SF0">
    <property type="entry name" value="DIAMINOPIMELATE EPIMERASE"/>
    <property type="match status" value="1"/>
</dbReference>
<dbReference type="EC" id="5.1.1.7" evidence="6 7"/>
<feature type="binding site" evidence="6">
    <location>
        <begin position="78"/>
        <end position="79"/>
    </location>
    <ligand>
        <name>substrate</name>
    </ligand>
</feature>
<comment type="catalytic activity">
    <reaction evidence="6">
        <text>(2S,6S)-2,6-diaminopimelate = meso-2,6-diaminopimelate</text>
        <dbReference type="Rhea" id="RHEA:15393"/>
        <dbReference type="ChEBI" id="CHEBI:57609"/>
        <dbReference type="ChEBI" id="CHEBI:57791"/>
        <dbReference type="EC" id="5.1.1.7"/>
    </reaction>
</comment>
<feature type="active site" description="Proton acceptor" evidence="6">
    <location>
        <position position="226"/>
    </location>
</feature>
<comment type="function">
    <text evidence="6">Catalyzes the stereoinversion of LL-2,6-diaminopimelate (L,L-DAP) to meso-diaminopimelate (meso-DAP), a precursor of L-lysine and an essential component of the bacterial peptidoglycan.</text>
</comment>
<feature type="active site" description="Proton donor" evidence="6">
    <location>
        <position position="77"/>
    </location>
</feature>
<dbReference type="PANTHER" id="PTHR31689">
    <property type="entry name" value="DIAMINOPIMELATE EPIMERASE, CHLOROPLASTIC"/>
    <property type="match status" value="1"/>
</dbReference>
<evidence type="ECO:0000256" key="5">
    <source>
        <dbReference type="ARBA" id="ARBA00023235"/>
    </source>
</evidence>
<accession>A0A0Q9YQ85</accession>
<dbReference type="GO" id="GO:0009089">
    <property type="term" value="P:lysine biosynthetic process via diaminopimelate"/>
    <property type="evidence" value="ECO:0007669"/>
    <property type="project" value="UniProtKB-UniRule"/>
</dbReference>
<feature type="binding site" evidence="6">
    <location>
        <begin position="227"/>
        <end position="228"/>
    </location>
    <ligand>
        <name>substrate</name>
    </ligand>
</feature>
<feature type="binding site" evidence="6">
    <location>
        <begin position="217"/>
        <end position="218"/>
    </location>
    <ligand>
        <name>substrate</name>
    </ligand>
</feature>